<sequence>MEEEEFKKTENENPGPNVLPQINHKPKNQFFNIDEFNSDGKDQDEHNSNVIDHANPPSGYTPVMNSKSITKINETGKVKEIDDLTHHKEKGKVDFDHKSLSKISETK</sequence>
<name>A0A7S3JD81_9SPIT</name>
<dbReference type="AlphaFoldDB" id="A0A7S3JD81"/>
<feature type="compositionally biased region" description="Basic and acidic residues" evidence="1">
    <location>
        <begin position="38"/>
        <end position="47"/>
    </location>
</feature>
<accession>A0A7S3JD81</accession>
<proteinExistence type="predicted"/>
<gene>
    <name evidence="2" type="ORF">EHAR0213_LOCUS10920</name>
</gene>
<organism evidence="2">
    <name type="scientific">Euplotes harpa</name>
    <dbReference type="NCBI Taxonomy" id="151035"/>
    <lineage>
        <taxon>Eukaryota</taxon>
        <taxon>Sar</taxon>
        <taxon>Alveolata</taxon>
        <taxon>Ciliophora</taxon>
        <taxon>Intramacronucleata</taxon>
        <taxon>Spirotrichea</taxon>
        <taxon>Hypotrichia</taxon>
        <taxon>Euplotida</taxon>
        <taxon>Euplotidae</taxon>
        <taxon>Euplotes</taxon>
    </lineage>
</organism>
<reference evidence="2" key="1">
    <citation type="submission" date="2021-01" db="EMBL/GenBank/DDBJ databases">
        <authorList>
            <person name="Corre E."/>
            <person name="Pelletier E."/>
            <person name="Niang G."/>
            <person name="Scheremetjew M."/>
            <person name="Finn R."/>
            <person name="Kale V."/>
            <person name="Holt S."/>
            <person name="Cochrane G."/>
            <person name="Meng A."/>
            <person name="Brown T."/>
            <person name="Cohen L."/>
        </authorList>
    </citation>
    <scope>NUCLEOTIDE SEQUENCE</scope>
    <source>
        <strain evidence="2">FSP1.4</strain>
    </source>
</reference>
<feature type="compositionally biased region" description="Basic and acidic residues" evidence="1">
    <location>
        <begin position="1"/>
        <end position="11"/>
    </location>
</feature>
<evidence type="ECO:0000256" key="1">
    <source>
        <dbReference type="SAM" id="MobiDB-lite"/>
    </source>
</evidence>
<feature type="region of interest" description="Disordered" evidence="1">
    <location>
        <begin position="1"/>
        <end position="64"/>
    </location>
</feature>
<dbReference type="EMBL" id="HBII01026198">
    <property type="protein sequence ID" value="CAE0352004.1"/>
    <property type="molecule type" value="Transcribed_RNA"/>
</dbReference>
<protein>
    <submittedName>
        <fullName evidence="2">Uncharacterized protein</fullName>
    </submittedName>
</protein>
<evidence type="ECO:0000313" key="2">
    <source>
        <dbReference type="EMBL" id="CAE0352004.1"/>
    </source>
</evidence>
<feature type="region of interest" description="Disordered" evidence="1">
    <location>
        <begin position="84"/>
        <end position="107"/>
    </location>
</feature>